<dbReference type="SMART" id="SM00310">
    <property type="entry name" value="PTBI"/>
    <property type="match status" value="1"/>
</dbReference>
<dbReference type="PANTHER" id="PTHR21258">
    <property type="entry name" value="DOCKING PROTEIN RELATED"/>
    <property type="match status" value="1"/>
</dbReference>
<dbReference type="GO" id="GO:0043410">
    <property type="term" value="P:positive regulation of MAPK cascade"/>
    <property type="evidence" value="ECO:0007669"/>
    <property type="project" value="TreeGrafter"/>
</dbReference>
<dbReference type="CDD" id="cd01203">
    <property type="entry name" value="PTB_DOK1_DOK2_DOK3"/>
    <property type="match status" value="1"/>
</dbReference>
<protein>
    <recommendedName>
        <fullName evidence="3">IRS-type PTB domain-containing protein</fullName>
    </recommendedName>
</protein>
<feature type="compositionally biased region" description="Polar residues" evidence="2">
    <location>
        <begin position="347"/>
        <end position="357"/>
    </location>
</feature>
<evidence type="ECO:0000313" key="5">
    <source>
        <dbReference type="Proteomes" id="UP001335648"/>
    </source>
</evidence>
<dbReference type="EMBL" id="JAULUE010002052">
    <property type="protein sequence ID" value="KAK5900153.1"/>
    <property type="molecule type" value="Genomic_DNA"/>
</dbReference>
<dbReference type="AlphaFoldDB" id="A0AAN8CDQ3"/>
<comment type="caution">
    <text evidence="4">The sequence shown here is derived from an EMBL/GenBank/DDBJ whole genome shotgun (WGS) entry which is preliminary data.</text>
</comment>
<dbReference type="InterPro" id="IPR037751">
    <property type="entry name" value="Dok1/2/3_PTB"/>
</dbReference>
<dbReference type="SMART" id="SM01244">
    <property type="entry name" value="IRS"/>
    <property type="match status" value="1"/>
</dbReference>
<dbReference type="SUPFAM" id="SSF50729">
    <property type="entry name" value="PH domain-like"/>
    <property type="match status" value="1"/>
</dbReference>
<evidence type="ECO:0000256" key="1">
    <source>
        <dbReference type="ARBA" id="ARBA00022553"/>
    </source>
</evidence>
<keyword evidence="5" id="KW-1185">Reference proteome</keyword>
<proteinExistence type="predicted"/>
<evidence type="ECO:0000259" key="3">
    <source>
        <dbReference type="PROSITE" id="PS51064"/>
    </source>
</evidence>
<dbReference type="Gene3D" id="2.30.29.30">
    <property type="entry name" value="Pleckstrin-homology domain (PH domain)/Phosphotyrosine-binding domain (PTB)"/>
    <property type="match status" value="2"/>
</dbReference>
<dbReference type="InterPro" id="IPR011993">
    <property type="entry name" value="PH-like_dom_sf"/>
</dbReference>
<dbReference type="Proteomes" id="UP001335648">
    <property type="component" value="Unassembled WGS sequence"/>
</dbReference>
<keyword evidence="1" id="KW-0597">Phosphoprotein</keyword>
<evidence type="ECO:0000256" key="2">
    <source>
        <dbReference type="SAM" id="MobiDB-lite"/>
    </source>
</evidence>
<sequence>MFQPAGVDPVNHQPEYCTKLEQSLCGLHRHTAAPLRFRWTPRPKQGRLTSNHTKLAKNGSRCGCLCLLPAAGGGRLEIQEMGGAGGEHVAGVRRHHQPHGDRKPKVVQLSELISVLRLPPNAEACPTENMSAFCVETRDRTMVFAVLKDDCVEWVEKLCPSTFQKGDGSGSTHVEMEENQIYASVDEASEFWVTVQRTDAAWRCGLKGTYWLQVGREALRLRETEKKNTVREWPYELLRRYGKDKLALTIEAGRRCHSGPGTFSFETQQAENIFSLIQSTIKAKTSAVPLSNQNPEGEKVIVTRKGAHSPLPKIPDVTFMAAVVENKVRAQESKSAVSEESALAQGDSLTSSESASVQPAPITLMPLPLVPTHTSPCGAPLGGQSEAVYADPADCMQSVPKMPSATALYVDPACVLPLKPPGVRASVSPMNSSAQKPCFTSQPESVYSEVYDHISLVQDQDTVTQRTGTCIPFADDEPIYAEPISEKEAVSQNNESKPDPYAHLYAQVCKTKPPCSLSSPSDTTPFCSVSSSSLTDSLSTEHDDVIYENLGII</sequence>
<dbReference type="GO" id="GO:0007169">
    <property type="term" value="P:cell surface receptor protein tyrosine kinase signaling pathway"/>
    <property type="evidence" value="ECO:0007669"/>
    <property type="project" value="TreeGrafter"/>
</dbReference>
<dbReference type="InterPro" id="IPR002404">
    <property type="entry name" value="IRS_PTB"/>
</dbReference>
<name>A0AAN8CDQ3_9TELE</name>
<dbReference type="GO" id="GO:0005737">
    <property type="term" value="C:cytoplasm"/>
    <property type="evidence" value="ECO:0007669"/>
    <property type="project" value="TreeGrafter"/>
</dbReference>
<gene>
    <name evidence="4" type="ORF">CesoFtcFv8_009556</name>
</gene>
<feature type="domain" description="IRS-type PTB" evidence="3">
    <location>
        <begin position="187"/>
        <end position="291"/>
    </location>
</feature>
<evidence type="ECO:0000313" key="4">
    <source>
        <dbReference type="EMBL" id="KAK5900153.1"/>
    </source>
</evidence>
<reference evidence="4 5" key="1">
    <citation type="journal article" date="2023" name="Mol. Biol. Evol.">
        <title>Genomics of Secondarily Temperate Adaptation in the Only Non-Antarctic Icefish.</title>
        <authorList>
            <person name="Rivera-Colon A.G."/>
            <person name="Rayamajhi N."/>
            <person name="Minhas B.F."/>
            <person name="Madrigal G."/>
            <person name="Bilyk K.T."/>
            <person name="Yoon V."/>
            <person name="Hune M."/>
            <person name="Gregory S."/>
            <person name="Cheng C.H.C."/>
            <person name="Catchen J.M."/>
        </authorList>
    </citation>
    <scope>NUCLEOTIDE SEQUENCE [LARGE SCALE GENOMIC DNA]</scope>
    <source>
        <strain evidence="4">JC2023a</strain>
    </source>
</reference>
<feature type="region of interest" description="Disordered" evidence="2">
    <location>
        <begin position="331"/>
        <end position="357"/>
    </location>
</feature>
<dbReference type="Pfam" id="PF02174">
    <property type="entry name" value="IRS"/>
    <property type="match status" value="1"/>
</dbReference>
<dbReference type="InterPro" id="IPR050996">
    <property type="entry name" value="Docking_Protein_DOK"/>
</dbReference>
<dbReference type="PANTHER" id="PTHR21258:SF46">
    <property type="entry name" value="DOCKING PROTEIN 1"/>
    <property type="match status" value="1"/>
</dbReference>
<dbReference type="GO" id="GO:0007265">
    <property type="term" value="P:Ras protein signal transduction"/>
    <property type="evidence" value="ECO:0007669"/>
    <property type="project" value="TreeGrafter"/>
</dbReference>
<organism evidence="4 5">
    <name type="scientific">Champsocephalus esox</name>
    <name type="common">pike icefish</name>
    <dbReference type="NCBI Taxonomy" id="159716"/>
    <lineage>
        <taxon>Eukaryota</taxon>
        <taxon>Metazoa</taxon>
        <taxon>Chordata</taxon>
        <taxon>Craniata</taxon>
        <taxon>Vertebrata</taxon>
        <taxon>Euteleostomi</taxon>
        <taxon>Actinopterygii</taxon>
        <taxon>Neopterygii</taxon>
        <taxon>Teleostei</taxon>
        <taxon>Neoteleostei</taxon>
        <taxon>Acanthomorphata</taxon>
        <taxon>Eupercaria</taxon>
        <taxon>Perciformes</taxon>
        <taxon>Notothenioidei</taxon>
        <taxon>Channichthyidae</taxon>
        <taxon>Champsocephalus</taxon>
    </lineage>
</organism>
<accession>A0AAN8CDQ3</accession>
<dbReference type="PROSITE" id="PS51064">
    <property type="entry name" value="IRS_PTB"/>
    <property type="match status" value="1"/>
</dbReference>